<dbReference type="GO" id="GO:0006780">
    <property type="term" value="P:uroporphyrinogen III biosynthetic process"/>
    <property type="evidence" value="ECO:0007669"/>
    <property type="project" value="InterPro"/>
</dbReference>
<dbReference type="EMBL" id="RKLQ01000002">
    <property type="protein sequence ID" value="MBX0304584.1"/>
    <property type="molecule type" value="Genomic_DNA"/>
</dbReference>
<accession>A0A8J7YK46</accession>
<name>A0A8J7YK46_9EURY</name>
<dbReference type="PANTHER" id="PTHR40082">
    <property type="entry name" value="BLR5956 PROTEIN"/>
    <property type="match status" value="1"/>
</dbReference>
<dbReference type="Proteomes" id="UP000783863">
    <property type="component" value="Unassembled WGS sequence"/>
</dbReference>
<organism evidence="2 3">
    <name type="scientific">Haloarcula salinisoli</name>
    <dbReference type="NCBI Taxonomy" id="2487746"/>
    <lineage>
        <taxon>Archaea</taxon>
        <taxon>Methanobacteriati</taxon>
        <taxon>Methanobacteriota</taxon>
        <taxon>Stenosarchaea group</taxon>
        <taxon>Halobacteria</taxon>
        <taxon>Halobacteriales</taxon>
        <taxon>Haloarculaceae</taxon>
        <taxon>Haloarcula</taxon>
    </lineage>
</organism>
<dbReference type="InterPro" id="IPR036108">
    <property type="entry name" value="4pyrrol_syn_uPrphyn_synt_sf"/>
</dbReference>
<evidence type="ECO:0000259" key="1">
    <source>
        <dbReference type="Pfam" id="PF02602"/>
    </source>
</evidence>
<feature type="domain" description="Tetrapyrrole biosynthesis uroporphyrinogen III synthase" evidence="1">
    <location>
        <begin position="22"/>
        <end position="236"/>
    </location>
</feature>
<dbReference type="AlphaFoldDB" id="A0A8J7YK46"/>
<evidence type="ECO:0000313" key="3">
    <source>
        <dbReference type="Proteomes" id="UP000783863"/>
    </source>
</evidence>
<dbReference type="NCBIfam" id="NF004587">
    <property type="entry name" value="PRK05928.2-5"/>
    <property type="match status" value="1"/>
</dbReference>
<keyword evidence="3" id="KW-1185">Reference proteome</keyword>
<evidence type="ECO:0000313" key="2">
    <source>
        <dbReference type="EMBL" id="MBX0304584.1"/>
    </source>
</evidence>
<proteinExistence type="predicted"/>
<sequence>MREAPRLRVAAFRPDDERLADAVELLESLGADPVPDPMLAVEPTDAAPREDCDYVVLTSKTGVELAAEAGWNPEKATVCAIGDSTAAALREAGYAVDVVPEEFSSTGLVERLAAEVAGARVEVARSDHGSAVLTDGLEDAGAYVHETVLYRLVRPPESGESAELAAAGDLDAALFTSSLTVEHFLDAAAERGIRDAALEGLSDATVGTIGNPTKETAEATGIRVDIVPERADFETLACEVVEAAAPTHHE</sequence>
<dbReference type="InterPro" id="IPR039793">
    <property type="entry name" value="UROS/Hem4"/>
</dbReference>
<protein>
    <submittedName>
        <fullName evidence="2">Uroporphyrinogen-III synthase</fullName>
        <ecNumber evidence="2">4.2.1.75</ecNumber>
    </submittedName>
</protein>
<keyword evidence="2" id="KW-0456">Lyase</keyword>
<gene>
    <name evidence="2" type="ORF">EGD98_12990</name>
</gene>
<comment type="caution">
    <text evidence="2">The sequence shown here is derived from an EMBL/GenBank/DDBJ whole genome shotgun (WGS) entry which is preliminary data.</text>
</comment>
<dbReference type="SUPFAM" id="SSF69618">
    <property type="entry name" value="HemD-like"/>
    <property type="match status" value="1"/>
</dbReference>
<dbReference type="InterPro" id="IPR003754">
    <property type="entry name" value="4pyrrol_synth_uPrphyn_synth"/>
</dbReference>
<reference evidence="2" key="1">
    <citation type="submission" date="2021-06" db="EMBL/GenBank/DDBJ databases">
        <title>Halomicroarcula sp. F24A a new haloarchaeum isolated from saline soil.</title>
        <authorList>
            <person name="Duran-Viseras A."/>
            <person name="Sanchez-Porro C."/>
            <person name="Ventosa A."/>
        </authorList>
    </citation>
    <scope>NUCLEOTIDE SEQUENCE</scope>
    <source>
        <strain evidence="2">F24A</strain>
    </source>
</reference>
<dbReference type="PANTHER" id="PTHR40082:SF1">
    <property type="entry name" value="BLR5956 PROTEIN"/>
    <property type="match status" value="1"/>
</dbReference>
<dbReference type="Gene3D" id="3.40.50.10090">
    <property type="match status" value="2"/>
</dbReference>
<dbReference type="EC" id="4.2.1.75" evidence="2"/>
<dbReference type="GO" id="GO:0004852">
    <property type="term" value="F:uroporphyrinogen-III synthase activity"/>
    <property type="evidence" value="ECO:0007669"/>
    <property type="project" value="UniProtKB-EC"/>
</dbReference>
<dbReference type="CDD" id="cd06578">
    <property type="entry name" value="HemD"/>
    <property type="match status" value="1"/>
</dbReference>
<dbReference type="RefSeq" id="WP_220588796.1">
    <property type="nucleotide sequence ID" value="NZ_RKLQ01000002.1"/>
</dbReference>
<dbReference type="Pfam" id="PF02602">
    <property type="entry name" value="HEM4"/>
    <property type="match status" value="1"/>
</dbReference>